<comment type="similarity">
    <text evidence="1 4">Belongs to the glycosyl hydrolase 17 family.</text>
</comment>
<gene>
    <name evidence="5" type="ORF">SASPL_111352</name>
</gene>
<dbReference type="InterPro" id="IPR044965">
    <property type="entry name" value="Glyco_hydro_17_plant"/>
</dbReference>
<dbReference type="InterPro" id="IPR000490">
    <property type="entry name" value="Glyco_hydro_17"/>
</dbReference>
<evidence type="ECO:0000256" key="2">
    <source>
        <dbReference type="ARBA" id="ARBA00022801"/>
    </source>
</evidence>
<accession>A0A8X9A2B0</accession>
<keyword evidence="2" id="KW-0378">Hydrolase</keyword>
<reference evidence="5" key="1">
    <citation type="submission" date="2018-01" db="EMBL/GenBank/DDBJ databases">
        <authorList>
            <person name="Mao J.F."/>
        </authorList>
    </citation>
    <scope>NUCLEOTIDE SEQUENCE</scope>
    <source>
        <strain evidence="5">Huo1</strain>
        <tissue evidence="5">Leaf</tissue>
    </source>
</reference>
<dbReference type="PANTHER" id="PTHR32227">
    <property type="entry name" value="GLUCAN ENDO-1,3-BETA-GLUCOSIDASE BG1-RELATED-RELATED"/>
    <property type="match status" value="1"/>
</dbReference>
<sequence length="376" mass="42395">MSVQRLLPSQVVDLMLQNGIKNMRIPTTQSDILKAFQDSGINLTLTLFNGNQPRDMSTARAWVSVHRGRNLLLQLGRLVCPDYDLNWGALNYVQTALNEDVPVPALHAPTQRTLPGGFRPISDLERCGIDPSFTFPDNKSKFVINDINGAVYTNGFHWQYDYFVWALEKLNFSDIKVVVMAVGWPTDGYPGASAYNTERYYKYLLPMVTSNKGSLMRPGAPIDVFINSSTNEPKQRIDVLAPFDRHWGIYRLNGQPKFKVDLSGRGRDIYPTTVKGIMHMPKRWCVFNGNSTDKDKVRRQVERTCAKGDCTTLAPAASCSNLGYEKMCPMPSTFISKLISRMRKLVISRGFPASPTKIPQRRTACSQLRWSEVISS</sequence>
<dbReference type="Gene3D" id="3.20.20.80">
    <property type="entry name" value="Glycosidases"/>
    <property type="match status" value="2"/>
</dbReference>
<dbReference type="Pfam" id="PF00332">
    <property type="entry name" value="Glyco_hydro_17"/>
    <property type="match status" value="1"/>
</dbReference>
<comment type="caution">
    <text evidence="5">The sequence shown here is derived from an EMBL/GenBank/DDBJ whole genome shotgun (WGS) entry which is preliminary data.</text>
</comment>
<reference evidence="5" key="2">
    <citation type="submission" date="2020-08" db="EMBL/GenBank/DDBJ databases">
        <title>Plant Genome Project.</title>
        <authorList>
            <person name="Zhang R.-G."/>
        </authorList>
    </citation>
    <scope>NUCLEOTIDE SEQUENCE</scope>
    <source>
        <strain evidence="5">Huo1</strain>
        <tissue evidence="5">Leaf</tissue>
    </source>
</reference>
<dbReference type="SUPFAM" id="SSF51445">
    <property type="entry name" value="(Trans)glycosidases"/>
    <property type="match status" value="1"/>
</dbReference>
<protein>
    <recommendedName>
        <fullName evidence="7">Glucan endo-1,3-beta-D-glucosidase</fullName>
    </recommendedName>
</protein>
<evidence type="ECO:0000313" key="6">
    <source>
        <dbReference type="Proteomes" id="UP000298416"/>
    </source>
</evidence>
<dbReference type="EMBL" id="PNBA02000004">
    <property type="protein sequence ID" value="KAG6427112.1"/>
    <property type="molecule type" value="Genomic_DNA"/>
</dbReference>
<evidence type="ECO:0000313" key="5">
    <source>
        <dbReference type="EMBL" id="KAG6427112.1"/>
    </source>
</evidence>
<dbReference type="InterPro" id="IPR017853">
    <property type="entry name" value="GH"/>
</dbReference>
<proteinExistence type="inferred from homology"/>
<evidence type="ECO:0000256" key="4">
    <source>
        <dbReference type="RuleBase" id="RU004335"/>
    </source>
</evidence>
<keyword evidence="3" id="KW-0326">Glycosidase</keyword>
<name>A0A8X9A2B0_SALSN</name>
<organism evidence="5">
    <name type="scientific">Salvia splendens</name>
    <name type="common">Scarlet sage</name>
    <dbReference type="NCBI Taxonomy" id="180675"/>
    <lineage>
        <taxon>Eukaryota</taxon>
        <taxon>Viridiplantae</taxon>
        <taxon>Streptophyta</taxon>
        <taxon>Embryophyta</taxon>
        <taxon>Tracheophyta</taxon>
        <taxon>Spermatophyta</taxon>
        <taxon>Magnoliopsida</taxon>
        <taxon>eudicotyledons</taxon>
        <taxon>Gunneridae</taxon>
        <taxon>Pentapetalae</taxon>
        <taxon>asterids</taxon>
        <taxon>lamiids</taxon>
        <taxon>Lamiales</taxon>
        <taxon>Lamiaceae</taxon>
        <taxon>Nepetoideae</taxon>
        <taxon>Mentheae</taxon>
        <taxon>Salviinae</taxon>
        <taxon>Salvia</taxon>
        <taxon>Salvia subgen. Calosphace</taxon>
        <taxon>core Calosphace</taxon>
    </lineage>
</organism>
<keyword evidence="6" id="KW-1185">Reference proteome</keyword>
<dbReference type="AlphaFoldDB" id="A0A8X9A2B0"/>
<evidence type="ECO:0008006" key="7">
    <source>
        <dbReference type="Google" id="ProtNLM"/>
    </source>
</evidence>
<dbReference type="GO" id="GO:0004553">
    <property type="term" value="F:hydrolase activity, hydrolyzing O-glycosyl compounds"/>
    <property type="evidence" value="ECO:0007669"/>
    <property type="project" value="InterPro"/>
</dbReference>
<evidence type="ECO:0000256" key="1">
    <source>
        <dbReference type="ARBA" id="ARBA00008773"/>
    </source>
</evidence>
<dbReference type="GO" id="GO:0005975">
    <property type="term" value="P:carbohydrate metabolic process"/>
    <property type="evidence" value="ECO:0007669"/>
    <property type="project" value="InterPro"/>
</dbReference>
<dbReference type="Proteomes" id="UP000298416">
    <property type="component" value="Unassembled WGS sequence"/>
</dbReference>
<evidence type="ECO:0000256" key="3">
    <source>
        <dbReference type="ARBA" id="ARBA00023295"/>
    </source>
</evidence>